<dbReference type="InterPro" id="IPR050829">
    <property type="entry name" value="CorA_MIT"/>
</dbReference>
<evidence type="ECO:0000256" key="8">
    <source>
        <dbReference type="ARBA" id="ARBA00022842"/>
    </source>
</evidence>
<keyword evidence="11 13" id="KW-0472">Membrane</keyword>
<keyword evidence="4 13" id="KW-0813">Transport</keyword>
<comment type="caution">
    <text evidence="14">The sequence shown here is derived from an EMBL/GenBank/DDBJ whole genome shotgun (WGS) entry which is preliminary data.</text>
</comment>
<dbReference type="InterPro" id="IPR004488">
    <property type="entry name" value="Mg/Co-transport_prot_CorA"/>
</dbReference>
<dbReference type="InterPro" id="IPR045861">
    <property type="entry name" value="CorA_cytoplasmic_dom"/>
</dbReference>
<protein>
    <recommendedName>
        <fullName evidence="3 13">Magnesium transport protein CorA</fullName>
    </recommendedName>
</protein>
<evidence type="ECO:0000256" key="7">
    <source>
        <dbReference type="ARBA" id="ARBA00022692"/>
    </source>
</evidence>
<evidence type="ECO:0000313" key="15">
    <source>
        <dbReference type="Proteomes" id="UP000027341"/>
    </source>
</evidence>
<comment type="function">
    <text evidence="13">Mediates influx of magnesium ions.</text>
</comment>
<keyword evidence="8 13" id="KW-0460">Magnesium</keyword>
<organism evidence="14 15">
    <name type="scientific">Hydrogenovibrio marinus</name>
    <dbReference type="NCBI Taxonomy" id="28885"/>
    <lineage>
        <taxon>Bacteria</taxon>
        <taxon>Pseudomonadati</taxon>
        <taxon>Pseudomonadota</taxon>
        <taxon>Gammaproteobacteria</taxon>
        <taxon>Thiotrichales</taxon>
        <taxon>Piscirickettsiaceae</taxon>
        <taxon>Hydrogenovibrio</taxon>
    </lineage>
</organism>
<keyword evidence="15" id="KW-1185">Reference proteome</keyword>
<evidence type="ECO:0000256" key="11">
    <source>
        <dbReference type="ARBA" id="ARBA00023136"/>
    </source>
</evidence>
<dbReference type="PANTHER" id="PTHR47685:SF1">
    <property type="entry name" value="MAGNESIUM TRANSPORT PROTEIN CORA"/>
    <property type="match status" value="1"/>
</dbReference>
<evidence type="ECO:0000256" key="6">
    <source>
        <dbReference type="ARBA" id="ARBA00022519"/>
    </source>
</evidence>
<evidence type="ECO:0000256" key="10">
    <source>
        <dbReference type="ARBA" id="ARBA00023065"/>
    </source>
</evidence>
<dbReference type="CDD" id="cd12835">
    <property type="entry name" value="EcCorA-like_1"/>
    <property type="match status" value="1"/>
</dbReference>
<comment type="subcellular location">
    <subcellularLocation>
        <location evidence="1">Cell inner membrane</location>
        <topology evidence="1">Multi-pass membrane protein</topology>
    </subcellularLocation>
    <subcellularLocation>
        <location evidence="13">Membrane</location>
        <topology evidence="13">Multi-pass membrane protein</topology>
    </subcellularLocation>
</comment>
<evidence type="ECO:0000313" key="14">
    <source>
        <dbReference type="EMBL" id="KDN95833.1"/>
    </source>
</evidence>
<evidence type="ECO:0000256" key="12">
    <source>
        <dbReference type="ARBA" id="ARBA00034269"/>
    </source>
</evidence>
<dbReference type="PANTHER" id="PTHR47685">
    <property type="entry name" value="MAGNESIUM TRANSPORT PROTEIN CORA"/>
    <property type="match status" value="1"/>
</dbReference>
<evidence type="ECO:0000256" key="2">
    <source>
        <dbReference type="ARBA" id="ARBA00009765"/>
    </source>
</evidence>
<evidence type="ECO:0000256" key="4">
    <source>
        <dbReference type="ARBA" id="ARBA00022448"/>
    </source>
</evidence>
<dbReference type="SUPFAM" id="SSF144083">
    <property type="entry name" value="Magnesium transport protein CorA, transmembrane region"/>
    <property type="match status" value="1"/>
</dbReference>
<dbReference type="GO" id="GO:0005886">
    <property type="term" value="C:plasma membrane"/>
    <property type="evidence" value="ECO:0007669"/>
    <property type="project" value="UniProtKB-SubCell"/>
</dbReference>
<dbReference type="AlphaFoldDB" id="A0A066ZPU8"/>
<feature type="transmembrane region" description="Helical" evidence="13">
    <location>
        <begin position="260"/>
        <end position="280"/>
    </location>
</feature>
<keyword evidence="10 13" id="KW-0406">Ion transport</keyword>
<dbReference type="NCBIfam" id="TIGR00383">
    <property type="entry name" value="corA"/>
    <property type="match status" value="1"/>
</dbReference>
<dbReference type="Proteomes" id="UP000027341">
    <property type="component" value="Unassembled WGS sequence"/>
</dbReference>
<evidence type="ECO:0000256" key="13">
    <source>
        <dbReference type="RuleBase" id="RU362010"/>
    </source>
</evidence>
<gene>
    <name evidence="13" type="primary">corA</name>
    <name evidence="14" type="ORF">EI16_05935</name>
</gene>
<dbReference type="FunFam" id="1.20.58.340:FF:000001">
    <property type="entry name" value="Magnesium transport protein CorA"/>
    <property type="match status" value="1"/>
</dbReference>
<dbReference type="STRING" id="28885.EI16_05935"/>
<comment type="catalytic activity">
    <reaction evidence="12">
        <text>Mg(2+)(in) = Mg(2+)(out)</text>
        <dbReference type="Rhea" id="RHEA:29827"/>
        <dbReference type="ChEBI" id="CHEBI:18420"/>
    </reaction>
</comment>
<evidence type="ECO:0000256" key="1">
    <source>
        <dbReference type="ARBA" id="ARBA00004429"/>
    </source>
</evidence>
<accession>A0A066ZPU8</accession>
<name>A0A066ZPU8_HYDMR</name>
<reference evidence="14 15" key="1">
    <citation type="submission" date="2014-04" db="EMBL/GenBank/DDBJ databases">
        <title>Draft genome sequence of Hydrogenovibrio marinus MH-110, a model organism for aerobic H2 metabolism.</title>
        <authorList>
            <person name="Cha H.J."/>
            <person name="Jo B.H."/>
            <person name="Hwang B.H."/>
        </authorList>
    </citation>
    <scope>NUCLEOTIDE SEQUENCE [LARGE SCALE GENOMIC DNA]</scope>
    <source>
        <strain evidence="14 15">MH-110</strain>
    </source>
</reference>
<keyword evidence="5 13" id="KW-1003">Cell membrane</keyword>
<evidence type="ECO:0000256" key="5">
    <source>
        <dbReference type="ARBA" id="ARBA00022475"/>
    </source>
</evidence>
<keyword evidence="7 13" id="KW-0812">Transmembrane</keyword>
<dbReference type="GO" id="GO:0015087">
    <property type="term" value="F:cobalt ion transmembrane transporter activity"/>
    <property type="evidence" value="ECO:0007669"/>
    <property type="project" value="UniProtKB-UniRule"/>
</dbReference>
<dbReference type="RefSeq" id="WP_029910753.1">
    <property type="nucleotide sequence ID" value="NZ_AP020335.1"/>
</dbReference>
<dbReference type="InterPro" id="IPR045863">
    <property type="entry name" value="CorA_TM1_TM2"/>
</dbReference>
<keyword evidence="6" id="KW-0997">Cell inner membrane</keyword>
<evidence type="ECO:0000256" key="9">
    <source>
        <dbReference type="ARBA" id="ARBA00022989"/>
    </source>
</evidence>
<dbReference type="InterPro" id="IPR002523">
    <property type="entry name" value="MgTranspt_CorA/ZnTranspt_ZntB"/>
</dbReference>
<dbReference type="Gene3D" id="3.30.460.20">
    <property type="entry name" value="CorA soluble domain-like"/>
    <property type="match status" value="1"/>
</dbReference>
<feature type="transmembrane region" description="Helical" evidence="13">
    <location>
        <begin position="292"/>
        <end position="312"/>
    </location>
</feature>
<dbReference type="GO" id="GO:0015099">
    <property type="term" value="F:nickel cation transmembrane transporter activity"/>
    <property type="evidence" value="ECO:0007669"/>
    <property type="project" value="TreeGrafter"/>
</dbReference>
<dbReference type="EMBL" id="JMIU01000001">
    <property type="protein sequence ID" value="KDN95833.1"/>
    <property type="molecule type" value="Genomic_DNA"/>
</dbReference>
<comment type="similarity">
    <text evidence="2 13">Belongs to the CorA metal ion transporter (MIT) (TC 1.A.35) family.</text>
</comment>
<dbReference type="Gene3D" id="1.20.58.340">
    <property type="entry name" value="Magnesium transport protein CorA, transmembrane region"/>
    <property type="match status" value="1"/>
</dbReference>
<keyword evidence="9 13" id="KW-1133">Transmembrane helix</keyword>
<dbReference type="SUPFAM" id="SSF143865">
    <property type="entry name" value="CorA soluble domain-like"/>
    <property type="match status" value="1"/>
</dbReference>
<proteinExistence type="inferred from homology"/>
<evidence type="ECO:0000256" key="3">
    <source>
        <dbReference type="ARBA" id="ARBA00019439"/>
    </source>
</evidence>
<dbReference type="Pfam" id="PF01544">
    <property type="entry name" value="CorA"/>
    <property type="match status" value="1"/>
</dbReference>
<dbReference type="GO" id="GO:0015095">
    <property type="term" value="F:magnesium ion transmembrane transporter activity"/>
    <property type="evidence" value="ECO:0007669"/>
    <property type="project" value="UniProtKB-UniRule"/>
</dbReference>
<sequence>MLRFFKIDQGIIRDITFQPDTPPAELVATANWIDAHDPTDEERELISGLLRIDLPESDEVNEIEDSARYFIDSAGLHVHSLYLSPSEGRYTTETVAFILQSNRLISIREADIVDFRLFRLRARKEQIVCANAQALFITLLEQKVENHADYLEDIHIQLEKVSYAVLEEGSSEYEACIGKLARLEDSNGKTRLCLMDAQRDISFLIRHLKTEKSQDKTLREITRDIDTLMSHSTFLFDKINFLMNSTQGFINIQQNQIIKIFSIAAVVFLPPTLVASIYGMNFKHMPELDWLLGYPWAIGLMILAGFAPYFYFKRKGWL</sequence>